<keyword evidence="6" id="KW-0456">Lyase</keyword>
<dbReference type="GO" id="GO:0005886">
    <property type="term" value="C:plasma membrane"/>
    <property type="evidence" value="ECO:0007669"/>
    <property type="project" value="TreeGrafter"/>
</dbReference>
<accession>A0A9W2YF50</accession>
<dbReference type="GO" id="GO:0004089">
    <property type="term" value="F:carbonate dehydratase activity"/>
    <property type="evidence" value="ECO:0007669"/>
    <property type="project" value="UniProtKB-EC"/>
</dbReference>
<dbReference type="InterPro" id="IPR023561">
    <property type="entry name" value="Carbonic_anhydrase_a-class"/>
</dbReference>
<sequence length="288" mass="32916">MTLRNYIFFVSLCIYMEQQSVVLATVLVTNDVWSYSGENGPDAWHYHYPLCEDTNASLQSPIDIDTDQVKYSTHCEPLRLDGYNRIWNNIMLMTNNGRSVRINIVGNMTLSRGGLDGTYRASHIHLHWGSDNSRGSEHTINGKAYPLEIHTVHYNTLYQNELLAYKMDKGLAVLGVLVKIGKRPNANLNFFFDHLDKIENPGVLVELPKVNKYPFLPKDTSSFYRYQGSLTTPGCYQTVAWTVFRDTITISQSQMDKLRSLHTDSTKTFLVNNYRPVQKCNGRTIISC</sequence>
<dbReference type="PANTHER" id="PTHR18952:SF265">
    <property type="entry name" value="CARBONIC ANHYDRASE"/>
    <property type="match status" value="1"/>
</dbReference>
<dbReference type="EC" id="4.2.1.1" evidence="2"/>
<keyword evidence="8" id="KW-0732">Signal</keyword>
<proteinExistence type="inferred from homology"/>
<keyword evidence="3" id="KW-0479">Metal-binding</keyword>
<evidence type="ECO:0000256" key="4">
    <source>
        <dbReference type="ARBA" id="ARBA00022833"/>
    </source>
</evidence>
<evidence type="ECO:0000256" key="7">
    <source>
        <dbReference type="ARBA" id="ARBA00048348"/>
    </source>
</evidence>
<keyword evidence="10" id="KW-1185">Reference proteome</keyword>
<dbReference type="InterPro" id="IPR001148">
    <property type="entry name" value="CA_dom"/>
</dbReference>
<comment type="similarity">
    <text evidence="1">Belongs to the alpha-carbonic anhydrase family.</text>
</comment>
<dbReference type="PROSITE" id="PS51144">
    <property type="entry name" value="ALPHA_CA_2"/>
    <property type="match status" value="1"/>
</dbReference>
<feature type="chain" id="PRO_5040812316" description="carbonic anhydrase" evidence="8">
    <location>
        <begin position="25"/>
        <end position="288"/>
    </location>
</feature>
<dbReference type="GeneID" id="129921963"/>
<dbReference type="PANTHER" id="PTHR18952">
    <property type="entry name" value="CARBONIC ANHYDRASE"/>
    <property type="match status" value="1"/>
</dbReference>
<dbReference type="InterPro" id="IPR036398">
    <property type="entry name" value="CA_dom_sf"/>
</dbReference>
<evidence type="ECO:0000256" key="6">
    <source>
        <dbReference type="ARBA" id="ARBA00023239"/>
    </source>
</evidence>
<evidence type="ECO:0000313" key="10">
    <source>
        <dbReference type="Proteomes" id="UP001165740"/>
    </source>
</evidence>
<dbReference type="Proteomes" id="UP001165740">
    <property type="component" value="Chromosome 12"/>
</dbReference>
<evidence type="ECO:0000256" key="3">
    <source>
        <dbReference type="ARBA" id="ARBA00022723"/>
    </source>
</evidence>
<dbReference type="SMART" id="SM01057">
    <property type="entry name" value="Carb_anhydrase"/>
    <property type="match status" value="1"/>
</dbReference>
<protein>
    <recommendedName>
        <fullName evidence="2">carbonic anhydrase</fullName>
        <ecNumber evidence="2">4.2.1.1</ecNumber>
    </recommendedName>
</protein>
<evidence type="ECO:0000259" key="9">
    <source>
        <dbReference type="PROSITE" id="PS51144"/>
    </source>
</evidence>
<dbReference type="AlphaFoldDB" id="A0A9W2YF50"/>
<organism evidence="10 11">
    <name type="scientific">Biomphalaria glabrata</name>
    <name type="common">Bloodfluke planorb</name>
    <name type="synonym">Freshwater snail</name>
    <dbReference type="NCBI Taxonomy" id="6526"/>
    <lineage>
        <taxon>Eukaryota</taxon>
        <taxon>Metazoa</taxon>
        <taxon>Spiralia</taxon>
        <taxon>Lophotrochozoa</taxon>
        <taxon>Mollusca</taxon>
        <taxon>Gastropoda</taxon>
        <taxon>Heterobranchia</taxon>
        <taxon>Euthyneura</taxon>
        <taxon>Panpulmonata</taxon>
        <taxon>Hygrophila</taxon>
        <taxon>Lymnaeoidea</taxon>
        <taxon>Planorbidae</taxon>
        <taxon>Biomphalaria</taxon>
    </lineage>
</organism>
<dbReference type="SUPFAM" id="SSF51069">
    <property type="entry name" value="Carbonic anhydrase"/>
    <property type="match status" value="1"/>
</dbReference>
<dbReference type="OMA" id="RIWNNIM"/>
<evidence type="ECO:0000256" key="8">
    <source>
        <dbReference type="SAM" id="SignalP"/>
    </source>
</evidence>
<gene>
    <name evidence="11" type="primary">LOC129921963</name>
</gene>
<evidence type="ECO:0000256" key="1">
    <source>
        <dbReference type="ARBA" id="ARBA00010718"/>
    </source>
</evidence>
<evidence type="ECO:0000256" key="5">
    <source>
        <dbReference type="ARBA" id="ARBA00023180"/>
    </source>
</evidence>
<dbReference type="RefSeq" id="XP_055861357.1">
    <property type="nucleotide sequence ID" value="XM_056005382.1"/>
</dbReference>
<dbReference type="OrthoDB" id="429145at2759"/>
<reference evidence="11" key="1">
    <citation type="submission" date="2025-08" db="UniProtKB">
        <authorList>
            <consortium name="RefSeq"/>
        </authorList>
    </citation>
    <scope>IDENTIFICATION</scope>
</reference>
<dbReference type="GO" id="GO:0008270">
    <property type="term" value="F:zinc ion binding"/>
    <property type="evidence" value="ECO:0007669"/>
    <property type="project" value="InterPro"/>
</dbReference>
<evidence type="ECO:0000256" key="2">
    <source>
        <dbReference type="ARBA" id="ARBA00012925"/>
    </source>
</evidence>
<dbReference type="FunFam" id="3.10.200.10:FF:000003">
    <property type="entry name" value="Carbonic anhydrase 12"/>
    <property type="match status" value="1"/>
</dbReference>
<dbReference type="CDD" id="cd00326">
    <property type="entry name" value="alpha_CA"/>
    <property type="match status" value="1"/>
</dbReference>
<feature type="signal peptide" evidence="8">
    <location>
        <begin position="1"/>
        <end position="24"/>
    </location>
</feature>
<name>A0A9W2YF50_BIOGL</name>
<keyword evidence="5" id="KW-0325">Glycoprotein</keyword>
<feature type="domain" description="Alpha-carbonic anhydrase" evidence="9">
    <location>
        <begin position="31"/>
        <end position="288"/>
    </location>
</feature>
<dbReference type="Gene3D" id="3.10.200.10">
    <property type="entry name" value="Alpha carbonic anhydrase"/>
    <property type="match status" value="1"/>
</dbReference>
<evidence type="ECO:0000313" key="11">
    <source>
        <dbReference type="RefSeq" id="XP_055861357.1"/>
    </source>
</evidence>
<keyword evidence="4" id="KW-0862">Zinc</keyword>
<dbReference type="Pfam" id="PF00194">
    <property type="entry name" value="Carb_anhydrase"/>
    <property type="match status" value="1"/>
</dbReference>
<comment type="catalytic activity">
    <reaction evidence="7">
        <text>hydrogencarbonate + H(+) = CO2 + H2O</text>
        <dbReference type="Rhea" id="RHEA:10748"/>
        <dbReference type="ChEBI" id="CHEBI:15377"/>
        <dbReference type="ChEBI" id="CHEBI:15378"/>
        <dbReference type="ChEBI" id="CHEBI:16526"/>
        <dbReference type="ChEBI" id="CHEBI:17544"/>
        <dbReference type="EC" id="4.2.1.1"/>
    </reaction>
</comment>